<dbReference type="SUPFAM" id="SSF52172">
    <property type="entry name" value="CheY-like"/>
    <property type="match status" value="1"/>
</dbReference>
<dbReference type="InterPro" id="IPR000673">
    <property type="entry name" value="Sig_transdc_resp-reg_Me-estase"/>
</dbReference>
<dbReference type="PANTHER" id="PTHR42872:SF6">
    <property type="entry name" value="PROTEIN-GLUTAMATE METHYLESTERASE_PROTEIN-GLUTAMINE GLUTAMINASE"/>
    <property type="match status" value="1"/>
</dbReference>
<evidence type="ECO:0000256" key="3">
    <source>
        <dbReference type="ARBA" id="ARBA00022801"/>
    </source>
</evidence>
<evidence type="ECO:0000256" key="2">
    <source>
        <dbReference type="ARBA" id="ARBA00022500"/>
    </source>
</evidence>
<evidence type="ECO:0000313" key="11">
    <source>
        <dbReference type="EMBL" id="RPF42887.1"/>
    </source>
</evidence>
<dbReference type="SUPFAM" id="SSF52738">
    <property type="entry name" value="Methylesterase CheB, C-terminal domain"/>
    <property type="match status" value="1"/>
</dbReference>
<gene>
    <name evidence="6" type="primary">cheB</name>
    <name evidence="11" type="ORF">EDD75_2001</name>
</gene>
<evidence type="ECO:0000256" key="1">
    <source>
        <dbReference type="ARBA" id="ARBA00022490"/>
    </source>
</evidence>
<accession>A0A3N5AE06</accession>
<feature type="domain" description="CheB-type methylesterase" evidence="10">
    <location>
        <begin position="154"/>
        <end position="349"/>
    </location>
</feature>
<keyword evidence="3 6" id="KW-0378">Hydrolase</keyword>
<dbReference type="HAMAP" id="MF_00099">
    <property type="entry name" value="CheB_chemtxs"/>
    <property type="match status" value="1"/>
</dbReference>
<dbReference type="Gene3D" id="3.40.50.2300">
    <property type="match status" value="1"/>
</dbReference>
<keyword evidence="12" id="KW-1185">Reference proteome</keyword>
<comment type="subcellular location">
    <subcellularLocation>
        <location evidence="6">Cytoplasm</location>
    </subcellularLocation>
</comment>
<name>A0A3N5AE06_9THEO</name>
<dbReference type="InterPro" id="IPR011006">
    <property type="entry name" value="CheY-like_superfamily"/>
</dbReference>
<feature type="active site" evidence="6 7">
    <location>
        <position position="194"/>
    </location>
</feature>
<dbReference type="EC" id="3.1.1.61" evidence="6"/>
<comment type="PTM">
    <text evidence="6">Phosphorylated by CheA. Phosphorylation of the N-terminal regulatory domain activates the methylesterase activity.</text>
</comment>
<comment type="function">
    <text evidence="4">May play the central regulatory role in sporulation. It may be an element of the effector pathway responsible for the activation of sporulation genes in response to nutritional stress. Spo0A may act in concert with spo0H (a sigma factor) to control the expression of some genes that are critical to the sporulation process.</text>
</comment>
<proteinExistence type="inferred from homology"/>
<evidence type="ECO:0000256" key="4">
    <source>
        <dbReference type="ARBA" id="ARBA00024867"/>
    </source>
</evidence>
<dbReference type="Pfam" id="PF00072">
    <property type="entry name" value="Response_reg"/>
    <property type="match status" value="1"/>
</dbReference>
<dbReference type="GO" id="GO:0000156">
    <property type="term" value="F:phosphorelay response regulator activity"/>
    <property type="evidence" value="ECO:0007669"/>
    <property type="project" value="InterPro"/>
</dbReference>
<dbReference type="GO" id="GO:0008984">
    <property type="term" value="F:protein-glutamate methylesterase activity"/>
    <property type="evidence" value="ECO:0007669"/>
    <property type="project" value="UniProtKB-UniRule"/>
</dbReference>
<comment type="caution">
    <text evidence="11">The sequence shown here is derived from an EMBL/GenBank/DDBJ whole genome shotgun (WGS) entry which is preliminary data.</text>
</comment>
<feature type="domain" description="Response regulatory" evidence="9">
    <location>
        <begin position="5"/>
        <end position="122"/>
    </location>
</feature>
<comment type="function">
    <text evidence="6">Involved in chemotaxis. Part of a chemotaxis signal transduction system that modulates chemotaxis in response to various stimuli. Catalyzes the demethylation of specific methylglutamate residues introduced into the chemoreceptors (methyl-accepting chemotaxis proteins or MCP) by CheR. Also mediates the irreversible deamidation of specific glutamine residues to glutamic acid.</text>
</comment>
<dbReference type="InterPro" id="IPR001789">
    <property type="entry name" value="Sig_transdc_resp-reg_receiver"/>
</dbReference>
<organism evidence="11 12">
    <name type="scientific">Thermodesulfitimonas autotrophica</name>
    <dbReference type="NCBI Taxonomy" id="1894989"/>
    <lineage>
        <taxon>Bacteria</taxon>
        <taxon>Bacillati</taxon>
        <taxon>Bacillota</taxon>
        <taxon>Clostridia</taxon>
        <taxon>Thermoanaerobacterales</taxon>
        <taxon>Thermoanaerobacteraceae</taxon>
        <taxon>Thermodesulfitimonas</taxon>
    </lineage>
</organism>
<dbReference type="GO" id="GO:0050568">
    <property type="term" value="F:protein-glutamine glutaminase activity"/>
    <property type="evidence" value="ECO:0007669"/>
    <property type="project" value="UniProtKB-UniRule"/>
</dbReference>
<dbReference type="NCBIfam" id="NF001965">
    <property type="entry name" value="PRK00742.1"/>
    <property type="match status" value="1"/>
</dbReference>
<comment type="catalytic activity">
    <reaction evidence="5 6">
        <text>[protein]-L-glutamate 5-O-methyl ester + H2O = L-glutamyl-[protein] + methanol + H(+)</text>
        <dbReference type="Rhea" id="RHEA:23236"/>
        <dbReference type="Rhea" id="RHEA-COMP:10208"/>
        <dbReference type="Rhea" id="RHEA-COMP:10311"/>
        <dbReference type="ChEBI" id="CHEBI:15377"/>
        <dbReference type="ChEBI" id="CHEBI:15378"/>
        <dbReference type="ChEBI" id="CHEBI:17790"/>
        <dbReference type="ChEBI" id="CHEBI:29973"/>
        <dbReference type="ChEBI" id="CHEBI:82795"/>
        <dbReference type="EC" id="3.1.1.61"/>
    </reaction>
</comment>
<dbReference type="InterPro" id="IPR008248">
    <property type="entry name" value="CheB-like"/>
</dbReference>
<feature type="active site" evidence="6 7">
    <location>
        <position position="294"/>
    </location>
</feature>
<evidence type="ECO:0000256" key="8">
    <source>
        <dbReference type="PROSITE-ProRule" id="PRU00169"/>
    </source>
</evidence>
<dbReference type="AlphaFoldDB" id="A0A3N5AE06"/>
<dbReference type="PROSITE" id="PS50122">
    <property type="entry name" value="CHEB"/>
    <property type="match status" value="1"/>
</dbReference>
<dbReference type="InterPro" id="IPR035909">
    <property type="entry name" value="CheB_C"/>
</dbReference>
<dbReference type="PIRSF" id="PIRSF000876">
    <property type="entry name" value="RR_chemtxs_CheB"/>
    <property type="match status" value="1"/>
</dbReference>
<evidence type="ECO:0000256" key="7">
    <source>
        <dbReference type="PROSITE-ProRule" id="PRU00050"/>
    </source>
</evidence>
<dbReference type="CDD" id="cd16432">
    <property type="entry name" value="CheB_Rec"/>
    <property type="match status" value="1"/>
</dbReference>
<keyword evidence="6 8" id="KW-0597">Phosphoprotein</keyword>
<dbReference type="PANTHER" id="PTHR42872">
    <property type="entry name" value="PROTEIN-GLUTAMATE METHYLESTERASE/PROTEIN-GLUTAMINE GLUTAMINASE"/>
    <property type="match status" value="1"/>
</dbReference>
<evidence type="ECO:0000313" key="12">
    <source>
        <dbReference type="Proteomes" id="UP000282654"/>
    </source>
</evidence>
<evidence type="ECO:0000259" key="10">
    <source>
        <dbReference type="PROSITE" id="PS50122"/>
    </source>
</evidence>
<dbReference type="CDD" id="cd17541">
    <property type="entry name" value="REC_CheB-like"/>
    <property type="match status" value="1"/>
</dbReference>
<evidence type="ECO:0000256" key="5">
    <source>
        <dbReference type="ARBA" id="ARBA00048267"/>
    </source>
</evidence>
<evidence type="ECO:0000259" key="9">
    <source>
        <dbReference type="PROSITE" id="PS50110"/>
    </source>
</evidence>
<evidence type="ECO:0000256" key="6">
    <source>
        <dbReference type="HAMAP-Rule" id="MF_00099"/>
    </source>
</evidence>
<dbReference type="Proteomes" id="UP000282654">
    <property type="component" value="Unassembled WGS sequence"/>
</dbReference>
<keyword evidence="2 6" id="KW-0145">Chemotaxis</keyword>
<dbReference type="RefSeq" id="WP_123931572.1">
    <property type="nucleotide sequence ID" value="NZ_RKRE01000003.1"/>
</dbReference>
<dbReference type="GO" id="GO:0006935">
    <property type="term" value="P:chemotaxis"/>
    <property type="evidence" value="ECO:0007669"/>
    <property type="project" value="UniProtKB-UniRule"/>
</dbReference>
<feature type="active site" evidence="6 7">
    <location>
        <position position="167"/>
    </location>
</feature>
<feature type="modified residue" description="4-aspartylphosphate" evidence="6 8">
    <location>
        <position position="56"/>
    </location>
</feature>
<protein>
    <recommendedName>
        <fullName evidence="6">Protein-glutamate methylesterase/protein-glutamine glutaminase</fullName>
        <ecNumber evidence="6">3.1.1.61</ecNumber>
        <ecNumber evidence="6">3.5.1.44</ecNumber>
    </recommendedName>
</protein>
<dbReference type="GO" id="GO:0005737">
    <property type="term" value="C:cytoplasm"/>
    <property type="evidence" value="ECO:0007669"/>
    <property type="project" value="UniProtKB-SubCell"/>
</dbReference>
<dbReference type="SMART" id="SM00448">
    <property type="entry name" value="REC"/>
    <property type="match status" value="1"/>
</dbReference>
<dbReference type="OrthoDB" id="9793421at2"/>
<dbReference type="PROSITE" id="PS50110">
    <property type="entry name" value="RESPONSE_REGULATORY"/>
    <property type="match status" value="1"/>
</dbReference>
<dbReference type="Gene3D" id="3.40.50.180">
    <property type="entry name" value="Methylesterase CheB, C-terminal domain"/>
    <property type="match status" value="1"/>
</dbReference>
<reference evidence="11 12" key="1">
    <citation type="submission" date="2018-11" db="EMBL/GenBank/DDBJ databases">
        <title>Genomic Encyclopedia of Type Strains, Phase IV (KMG-IV): sequencing the most valuable type-strain genomes for metagenomic binning, comparative biology and taxonomic classification.</title>
        <authorList>
            <person name="Goeker M."/>
        </authorList>
    </citation>
    <scope>NUCLEOTIDE SEQUENCE [LARGE SCALE GENOMIC DNA]</scope>
    <source>
        <strain evidence="11 12">DSM 102936</strain>
    </source>
</reference>
<comment type="catalytic activity">
    <reaction evidence="6">
        <text>L-glutaminyl-[protein] + H2O = L-glutamyl-[protein] + NH4(+)</text>
        <dbReference type="Rhea" id="RHEA:16441"/>
        <dbReference type="Rhea" id="RHEA-COMP:10207"/>
        <dbReference type="Rhea" id="RHEA-COMP:10208"/>
        <dbReference type="ChEBI" id="CHEBI:15377"/>
        <dbReference type="ChEBI" id="CHEBI:28938"/>
        <dbReference type="ChEBI" id="CHEBI:29973"/>
        <dbReference type="ChEBI" id="CHEBI:30011"/>
        <dbReference type="EC" id="3.5.1.44"/>
    </reaction>
</comment>
<sequence length="349" mass="36580">MPPVKVMMVDDSALVRRVIGGLLAEDPEIELVGTASNGQEALEKIPKLKPDVIVLDIEMPVRDGLSTLRELMKTYPLPVVMLSSHTRPGSQATLEALALGAVDFMPKPASTAEITAVVGELAAKVKAAASVSLRKILGVRQETVPQQPRKATAPAGGRRDLVVIGCSTGGPAALQVIIPALPADLPAAVVVVQHMPVGFTGPLSEHLARRASLRVKHAADGDLVLPGQVLVAPAGADFYFENDRSGQVKVKLVARRGRPAPGVFHPSVDGVMTAAAQVRGPKVLGVLLTGMGRDGALGMKEIKKRQGRTIAEAEESCVVFGMPKAAIELGVVDKVVPLQRIAAEIVNEV</sequence>
<keyword evidence="1 6" id="KW-0963">Cytoplasm</keyword>
<dbReference type="EC" id="3.5.1.44" evidence="6"/>
<comment type="domain">
    <text evidence="6">Contains a C-terminal catalytic domain, and an N-terminal region which modulates catalytic activity.</text>
</comment>
<dbReference type="Pfam" id="PF01339">
    <property type="entry name" value="CheB_methylest"/>
    <property type="match status" value="1"/>
</dbReference>
<dbReference type="EMBL" id="RKRE01000003">
    <property type="protein sequence ID" value="RPF42887.1"/>
    <property type="molecule type" value="Genomic_DNA"/>
</dbReference>
<comment type="similarity">
    <text evidence="6">Belongs to the CheB family.</text>
</comment>